<proteinExistence type="predicted"/>
<comment type="caution">
    <text evidence="1">The sequence shown here is derived from an EMBL/GenBank/DDBJ whole genome shotgun (WGS) entry which is preliminary data.</text>
</comment>
<sequence length="161" mass="18440">MIFTPKTFAWSSLTKPTISPVALLEYEGFSNLGSENAIIHKFSLQRRRNPSPHCWATFAILPENSGFFDNNQPFLSQPCFVEAYRPFQFFIWMTTKKFVIEKFLTEFIVLQGLGLREVVIVDLNNLMETGTHLRTVGQEFKKVAVKAVSRFGLTNIPSYPL</sequence>
<protein>
    <submittedName>
        <fullName evidence="1">Uncharacterized protein</fullName>
    </submittedName>
</protein>
<accession>A0A226DV67</accession>
<organism evidence="1 2">
    <name type="scientific">Folsomia candida</name>
    <name type="common">Springtail</name>
    <dbReference type="NCBI Taxonomy" id="158441"/>
    <lineage>
        <taxon>Eukaryota</taxon>
        <taxon>Metazoa</taxon>
        <taxon>Ecdysozoa</taxon>
        <taxon>Arthropoda</taxon>
        <taxon>Hexapoda</taxon>
        <taxon>Collembola</taxon>
        <taxon>Entomobryomorpha</taxon>
        <taxon>Isotomoidea</taxon>
        <taxon>Isotomidae</taxon>
        <taxon>Proisotominae</taxon>
        <taxon>Folsomia</taxon>
    </lineage>
</organism>
<dbReference type="Proteomes" id="UP000198287">
    <property type="component" value="Unassembled WGS sequence"/>
</dbReference>
<reference evidence="1 2" key="1">
    <citation type="submission" date="2015-12" db="EMBL/GenBank/DDBJ databases">
        <title>The genome of Folsomia candida.</title>
        <authorList>
            <person name="Faddeeva A."/>
            <person name="Derks M.F."/>
            <person name="Anvar Y."/>
            <person name="Smit S."/>
            <person name="Van Straalen N."/>
            <person name="Roelofs D."/>
        </authorList>
    </citation>
    <scope>NUCLEOTIDE SEQUENCE [LARGE SCALE GENOMIC DNA]</scope>
    <source>
        <strain evidence="1 2">VU population</strain>
        <tissue evidence="1">Whole body</tissue>
    </source>
</reference>
<name>A0A226DV67_FOLCA</name>
<dbReference type="AlphaFoldDB" id="A0A226DV67"/>
<gene>
    <name evidence="1" type="ORF">Fcan01_16124</name>
</gene>
<evidence type="ECO:0000313" key="2">
    <source>
        <dbReference type="Proteomes" id="UP000198287"/>
    </source>
</evidence>
<dbReference type="EMBL" id="LNIX01000011">
    <property type="protein sequence ID" value="OXA48591.1"/>
    <property type="molecule type" value="Genomic_DNA"/>
</dbReference>
<keyword evidence="2" id="KW-1185">Reference proteome</keyword>
<evidence type="ECO:0000313" key="1">
    <source>
        <dbReference type="EMBL" id="OXA48591.1"/>
    </source>
</evidence>